<proteinExistence type="predicted"/>
<dbReference type="AlphaFoldDB" id="A0A0D8X8H8"/>
<gene>
    <name evidence="1" type="ORF">DICVIV_14148</name>
</gene>
<dbReference type="OrthoDB" id="5875910at2759"/>
<organism evidence="1 2">
    <name type="scientific">Dictyocaulus viviparus</name>
    <name type="common">Bovine lungworm</name>
    <dbReference type="NCBI Taxonomy" id="29172"/>
    <lineage>
        <taxon>Eukaryota</taxon>
        <taxon>Metazoa</taxon>
        <taxon>Ecdysozoa</taxon>
        <taxon>Nematoda</taxon>
        <taxon>Chromadorea</taxon>
        <taxon>Rhabditida</taxon>
        <taxon>Rhabditina</taxon>
        <taxon>Rhabditomorpha</taxon>
        <taxon>Strongyloidea</taxon>
        <taxon>Metastrongylidae</taxon>
        <taxon>Dictyocaulus</taxon>
    </lineage>
</organism>
<dbReference type="EMBL" id="KN719036">
    <property type="protein sequence ID" value="KJH39944.1"/>
    <property type="molecule type" value="Genomic_DNA"/>
</dbReference>
<evidence type="ECO:0000313" key="1">
    <source>
        <dbReference type="EMBL" id="KJH39944.1"/>
    </source>
</evidence>
<reference evidence="2" key="2">
    <citation type="journal article" date="2016" name="Sci. Rep.">
        <title>Dictyocaulus viviparus genome, variome and transcriptome elucidate lungworm biology and support future intervention.</title>
        <authorList>
            <person name="McNulty S.N."/>
            <person name="Strube C."/>
            <person name="Rosa B.A."/>
            <person name="Martin J.C."/>
            <person name="Tyagi R."/>
            <person name="Choi Y.J."/>
            <person name="Wang Q."/>
            <person name="Hallsworth Pepin K."/>
            <person name="Zhang X."/>
            <person name="Ozersky P."/>
            <person name="Wilson R.K."/>
            <person name="Sternberg P.W."/>
            <person name="Gasser R.B."/>
            <person name="Mitreva M."/>
        </authorList>
    </citation>
    <scope>NUCLEOTIDE SEQUENCE [LARGE SCALE GENOMIC DNA]</scope>
    <source>
        <strain evidence="2">HannoverDv2000</strain>
    </source>
</reference>
<protein>
    <submittedName>
        <fullName evidence="1">Uncharacterized protein</fullName>
    </submittedName>
</protein>
<dbReference type="Proteomes" id="UP000053766">
    <property type="component" value="Unassembled WGS sequence"/>
</dbReference>
<sequence>MQTPTNPSKLSQQLLEHEVTSHLSRSRSLLQLNSPGNASEIIGAHKVLPLIKTPSMDSVEPAQLITNALTPKRDLDVDGDNDYYSPAGFNRTYFSREAYQRRRITEVHVKMTLFD</sequence>
<name>A0A0D8X8H8_DICVI</name>
<reference evidence="1 2" key="1">
    <citation type="submission" date="2013-11" db="EMBL/GenBank/DDBJ databases">
        <title>Draft genome of the bovine lungworm Dictyocaulus viviparus.</title>
        <authorList>
            <person name="Mitreva M."/>
        </authorList>
    </citation>
    <scope>NUCLEOTIDE SEQUENCE [LARGE SCALE GENOMIC DNA]</scope>
    <source>
        <strain evidence="1 2">HannoverDv2000</strain>
    </source>
</reference>
<keyword evidence="2" id="KW-1185">Reference proteome</keyword>
<evidence type="ECO:0000313" key="2">
    <source>
        <dbReference type="Proteomes" id="UP000053766"/>
    </source>
</evidence>
<accession>A0A0D8X8H8</accession>